<name>A0A7T5UGZ6_9BACT</name>
<feature type="signal peptide" evidence="2">
    <location>
        <begin position="1"/>
        <end position="24"/>
    </location>
</feature>
<evidence type="ECO:0000256" key="2">
    <source>
        <dbReference type="SAM" id="SignalP"/>
    </source>
</evidence>
<evidence type="ECO:0000256" key="1">
    <source>
        <dbReference type="SAM" id="MobiDB-lite"/>
    </source>
</evidence>
<accession>A0A7T5UGZ6</accession>
<feature type="compositionally biased region" description="Basic and acidic residues" evidence="1">
    <location>
        <begin position="87"/>
        <end position="96"/>
    </location>
</feature>
<gene>
    <name evidence="3" type="ORF">HYS17_01100</name>
</gene>
<organism evidence="3 4">
    <name type="scientific">Micavibrio aeruginosavorus</name>
    <dbReference type="NCBI Taxonomy" id="349221"/>
    <lineage>
        <taxon>Bacteria</taxon>
        <taxon>Pseudomonadati</taxon>
        <taxon>Bdellovibrionota</taxon>
        <taxon>Bdellovibrionia</taxon>
        <taxon>Bdellovibrionales</taxon>
        <taxon>Pseudobdellovibrionaceae</taxon>
        <taxon>Micavibrio</taxon>
    </lineage>
</organism>
<dbReference type="Proteomes" id="UP000595362">
    <property type="component" value="Chromosome"/>
</dbReference>
<evidence type="ECO:0000313" key="3">
    <source>
        <dbReference type="EMBL" id="QQG36421.1"/>
    </source>
</evidence>
<protein>
    <submittedName>
        <fullName evidence="3">Uncharacterized protein</fullName>
    </submittedName>
</protein>
<feature type="region of interest" description="Disordered" evidence="1">
    <location>
        <begin position="66"/>
        <end position="106"/>
    </location>
</feature>
<feature type="chain" id="PRO_5032392685" evidence="2">
    <location>
        <begin position="25"/>
        <end position="106"/>
    </location>
</feature>
<evidence type="ECO:0000313" key="4">
    <source>
        <dbReference type="Proteomes" id="UP000595362"/>
    </source>
</evidence>
<keyword evidence="2" id="KW-0732">Signal</keyword>
<dbReference type="AlphaFoldDB" id="A0A7T5UGZ6"/>
<dbReference type="EMBL" id="CP066681">
    <property type="protein sequence ID" value="QQG36421.1"/>
    <property type="molecule type" value="Genomic_DNA"/>
</dbReference>
<reference evidence="3 4" key="1">
    <citation type="submission" date="2020-07" db="EMBL/GenBank/DDBJ databases">
        <title>Huge and variable diversity of episymbiotic CPR bacteria and DPANN archaea in groundwater ecosystems.</title>
        <authorList>
            <person name="He C.Y."/>
            <person name="Keren R."/>
            <person name="Whittaker M."/>
            <person name="Farag I.F."/>
            <person name="Doudna J."/>
            <person name="Cate J.H.D."/>
            <person name="Banfield J.F."/>
        </authorList>
    </citation>
    <scope>NUCLEOTIDE SEQUENCE [LARGE SCALE GENOMIC DNA]</scope>
    <source>
        <strain evidence="3">NC_groundwater_70_Ag_B-0.1um_54_66</strain>
    </source>
</reference>
<proteinExistence type="predicted"/>
<sequence>MKTCFSLPVYAAFLIVVLSSPVFAASDTEFGERFTNQTPAALAEDETGEDVFAADVLNRIAPAAGGADSLVTGKDQDTHTGSAETGVKSDPREKMGFEWYPAEQQD</sequence>